<dbReference type="Proteomes" id="UP000428260">
    <property type="component" value="Chromosome"/>
</dbReference>
<dbReference type="SUPFAM" id="SSF52540">
    <property type="entry name" value="P-loop containing nucleoside triphosphate hydrolases"/>
    <property type="match status" value="1"/>
</dbReference>
<dbReference type="AlphaFoldDB" id="A0A6I6K6I1"/>
<reference evidence="1 2" key="1">
    <citation type="submission" date="2019-11" db="EMBL/GenBank/DDBJ databases">
        <authorList>
            <person name="Zheng R.K."/>
            <person name="Sun C.M."/>
        </authorList>
    </citation>
    <scope>NUCLEOTIDE SEQUENCE [LARGE SCALE GENOMIC DNA]</scope>
    <source>
        <strain evidence="1 2">WC007</strain>
    </source>
</reference>
<evidence type="ECO:0000313" key="1">
    <source>
        <dbReference type="EMBL" id="QGY47263.1"/>
    </source>
</evidence>
<dbReference type="EMBL" id="CP046401">
    <property type="protein sequence ID" value="QGY47263.1"/>
    <property type="molecule type" value="Genomic_DNA"/>
</dbReference>
<dbReference type="KEGG" id="mcos:GM418_27440"/>
<evidence type="ECO:0000313" key="2">
    <source>
        <dbReference type="Proteomes" id="UP000428260"/>
    </source>
</evidence>
<dbReference type="InterPro" id="IPR027417">
    <property type="entry name" value="P-loop_NTPase"/>
</dbReference>
<name>A0A6I6K6I1_9BACT</name>
<dbReference type="RefSeq" id="WP_158870961.1">
    <property type="nucleotide sequence ID" value="NZ_CP046401.1"/>
</dbReference>
<proteinExistence type="predicted"/>
<organism evidence="1 2">
    <name type="scientific">Maribellus comscasis</name>
    <dbReference type="NCBI Taxonomy" id="2681766"/>
    <lineage>
        <taxon>Bacteria</taxon>
        <taxon>Pseudomonadati</taxon>
        <taxon>Bacteroidota</taxon>
        <taxon>Bacteroidia</taxon>
        <taxon>Marinilabiliales</taxon>
        <taxon>Prolixibacteraceae</taxon>
        <taxon>Maribellus</taxon>
    </lineage>
</organism>
<dbReference type="Gene3D" id="3.40.50.300">
    <property type="entry name" value="P-loop containing nucleotide triphosphate hydrolases"/>
    <property type="match status" value="1"/>
</dbReference>
<protein>
    <recommendedName>
        <fullName evidence="3">Sulfotransferase family protein</fullName>
    </recommendedName>
</protein>
<dbReference type="GO" id="GO:0016020">
    <property type="term" value="C:membrane"/>
    <property type="evidence" value="ECO:0007669"/>
    <property type="project" value="InterPro"/>
</dbReference>
<dbReference type="InterPro" id="IPR005331">
    <property type="entry name" value="Sulfotransferase"/>
</dbReference>
<accession>A0A6I6K6I1</accession>
<evidence type="ECO:0008006" key="3">
    <source>
        <dbReference type="Google" id="ProtNLM"/>
    </source>
</evidence>
<sequence length="197" mass="23795">MLFSSKRKIFFVHIPKNAGNSIRPLCRKEGIKVITHNIRRRNKRLLAAHRGKQKIHAFCISRNPYDRLVSSYYYLMEKTTHKDDLADREKFVARYNDFDDFVKNGLEKASEKQLHFLPQVFWIYNKNGDPEVETVLRMENLQKDFDEFCKMMNLRNYKLKITNASKHKSWEEYFTPETKKIVQDIYSDDFDFFDYKK</sequence>
<gene>
    <name evidence="1" type="ORF">GM418_27440</name>
</gene>
<keyword evidence="2" id="KW-1185">Reference proteome</keyword>
<dbReference type="Pfam" id="PF03567">
    <property type="entry name" value="Sulfotransfer_2"/>
    <property type="match status" value="1"/>
</dbReference>
<dbReference type="GO" id="GO:0008146">
    <property type="term" value="F:sulfotransferase activity"/>
    <property type="evidence" value="ECO:0007669"/>
    <property type="project" value="InterPro"/>
</dbReference>